<dbReference type="PROSITE" id="PS50931">
    <property type="entry name" value="HTH_LYSR"/>
    <property type="match status" value="1"/>
</dbReference>
<evidence type="ECO:0000256" key="2">
    <source>
        <dbReference type="ARBA" id="ARBA00023015"/>
    </source>
</evidence>
<reference evidence="7" key="1">
    <citation type="submission" date="2016-12" db="EMBL/GenBank/DDBJ databases">
        <authorList>
            <person name="Rodrigo-Torres L."/>
            <person name="Arahal R.D."/>
            <person name="Lucena T."/>
        </authorList>
    </citation>
    <scope>NUCLEOTIDE SEQUENCE [LARGE SCALE GENOMIC DNA]</scope>
</reference>
<keyword evidence="2" id="KW-0805">Transcription regulation</keyword>
<dbReference type="Pfam" id="PF03466">
    <property type="entry name" value="LysR_substrate"/>
    <property type="match status" value="1"/>
</dbReference>
<dbReference type="SUPFAM" id="SSF53850">
    <property type="entry name" value="Periplasmic binding protein-like II"/>
    <property type="match status" value="1"/>
</dbReference>
<dbReference type="STRING" id="1117707.VQ7734_05033"/>
<dbReference type="GO" id="GO:0032993">
    <property type="term" value="C:protein-DNA complex"/>
    <property type="evidence" value="ECO:0007669"/>
    <property type="project" value="TreeGrafter"/>
</dbReference>
<evidence type="ECO:0000259" key="5">
    <source>
        <dbReference type="PROSITE" id="PS50931"/>
    </source>
</evidence>
<feature type="domain" description="HTH lysR-type" evidence="5">
    <location>
        <begin position="20"/>
        <end position="77"/>
    </location>
</feature>
<dbReference type="GO" id="GO:0003677">
    <property type="term" value="F:DNA binding"/>
    <property type="evidence" value="ECO:0007669"/>
    <property type="project" value="UniProtKB-KW"/>
</dbReference>
<dbReference type="InterPro" id="IPR005119">
    <property type="entry name" value="LysR_subst-bd"/>
</dbReference>
<dbReference type="FunFam" id="1.10.10.10:FF:000001">
    <property type="entry name" value="LysR family transcriptional regulator"/>
    <property type="match status" value="1"/>
</dbReference>
<name>A0A1M7Z2Y4_9VIBR</name>
<evidence type="ECO:0000256" key="3">
    <source>
        <dbReference type="ARBA" id="ARBA00023125"/>
    </source>
</evidence>
<dbReference type="SUPFAM" id="SSF46785">
    <property type="entry name" value="Winged helix' DNA-binding domain"/>
    <property type="match status" value="1"/>
</dbReference>
<dbReference type="OrthoDB" id="646694at2"/>
<dbReference type="PRINTS" id="PR00039">
    <property type="entry name" value="HTHLYSR"/>
</dbReference>
<keyword evidence="7" id="KW-1185">Reference proteome</keyword>
<proteinExistence type="inferred from homology"/>
<gene>
    <name evidence="6" type="primary">cysL_4</name>
    <name evidence="6" type="ORF">VQ7734_05033</name>
</gene>
<dbReference type="CDD" id="cd05466">
    <property type="entry name" value="PBP2_LTTR_substrate"/>
    <property type="match status" value="1"/>
</dbReference>
<dbReference type="InterPro" id="IPR036388">
    <property type="entry name" value="WH-like_DNA-bd_sf"/>
</dbReference>
<dbReference type="InterPro" id="IPR000847">
    <property type="entry name" value="LysR_HTH_N"/>
</dbReference>
<organism evidence="6 7">
    <name type="scientific">Vibrio quintilis</name>
    <dbReference type="NCBI Taxonomy" id="1117707"/>
    <lineage>
        <taxon>Bacteria</taxon>
        <taxon>Pseudomonadati</taxon>
        <taxon>Pseudomonadota</taxon>
        <taxon>Gammaproteobacteria</taxon>
        <taxon>Vibrionales</taxon>
        <taxon>Vibrionaceae</taxon>
        <taxon>Vibrio</taxon>
    </lineage>
</organism>
<sequence>MPLPPVEETSLPEGSGLPDYSLKEIRAFNATVQHGNFTRAAEALQVSQPAITAQIHKLESRFEYPLLERFSRGVRLTEFGQQLYKITCQFQDLDSALDLLCHPDREPGGMTLRIANASSLIFMPVLAGFSREYPSTRLKINSATTTECIQQLLAREADIGLFPLREPNPALSRLTFASHRLIALLKSDHPLAALPELSITDIVREPLIFYKPGACTQQVIDTLLDIHQIQGRSNIIVDSRLDVTEAVRHNLGIGFALARDIRPEPEIVMRPIMEATEDVDEHIVWLKHRSTLPGLRTFIQYALEVKCREL</sequence>
<accession>A0A1M7Z2Y4</accession>
<evidence type="ECO:0000256" key="1">
    <source>
        <dbReference type="ARBA" id="ARBA00009437"/>
    </source>
</evidence>
<dbReference type="Proteomes" id="UP000184600">
    <property type="component" value="Unassembled WGS sequence"/>
</dbReference>
<dbReference type="EMBL" id="FRFG01000108">
    <property type="protein sequence ID" value="SHO59253.1"/>
    <property type="molecule type" value="Genomic_DNA"/>
</dbReference>
<dbReference type="Gene3D" id="1.10.10.10">
    <property type="entry name" value="Winged helix-like DNA-binding domain superfamily/Winged helix DNA-binding domain"/>
    <property type="match status" value="1"/>
</dbReference>
<dbReference type="InterPro" id="IPR036390">
    <property type="entry name" value="WH_DNA-bd_sf"/>
</dbReference>
<keyword evidence="4" id="KW-0804">Transcription</keyword>
<dbReference type="AlphaFoldDB" id="A0A1M7Z2Y4"/>
<keyword evidence="3" id="KW-0238">DNA-binding</keyword>
<protein>
    <submittedName>
        <fullName evidence="6">HTH-type transcriptional regulator CysL</fullName>
    </submittedName>
</protein>
<evidence type="ECO:0000313" key="6">
    <source>
        <dbReference type="EMBL" id="SHO59253.1"/>
    </source>
</evidence>
<dbReference type="PANTHER" id="PTHR30346:SF28">
    <property type="entry name" value="HTH-TYPE TRANSCRIPTIONAL REGULATOR CYNR"/>
    <property type="match status" value="1"/>
</dbReference>
<comment type="similarity">
    <text evidence="1">Belongs to the LysR transcriptional regulatory family.</text>
</comment>
<evidence type="ECO:0000313" key="7">
    <source>
        <dbReference type="Proteomes" id="UP000184600"/>
    </source>
</evidence>
<dbReference type="Gene3D" id="3.40.190.290">
    <property type="match status" value="1"/>
</dbReference>
<dbReference type="GO" id="GO:0003700">
    <property type="term" value="F:DNA-binding transcription factor activity"/>
    <property type="evidence" value="ECO:0007669"/>
    <property type="project" value="InterPro"/>
</dbReference>
<evidence type="ECO:0000256" key="4">
    <source>
        <dbReference type="ARBA" id="ARBA00023163"/>
    </source>
</evidence>
<dbReference type="PANTHER" id="PTHR30346">
    <property type="entry name" value="TRANSCRIPTIONAL DUAL REGULATOR HCAR-RELATED"/>
    <property type="match status" value="1"/>
</dbReference>
<dbReference type="Pfam" id="PF00126">
    <property type="entry name" value="HTH_1"/>
    <property type="match status" value="1"/>
</dbReference>
<dbReference type="RefSeq" id="WP_073586659.1">
    <property type="nucleotide sequence ID" value="NZ_AP024898.1"/>
</dbReference>